<keyword evidence="4 6" id="KW-0560">Oxidoreductase</keyword>
<evidence type="ECO:0000256" key="4">
    <source>
        <dbReference type="ARBA" id="ARBA00023002"/>
    </source>
</evidence>
<comment type="function">
    <text evidence="6">Catalyzes the reversible reductive amination of pyruvate to L-alanine.</text>
</comment>
<evidence type="ECO:0000256" key="6">
    <source>
        <dbReference type="PIRNR" id="PIRNR000183"/>
    </source>
</evidence>
<dbReference type="SUPFAM" id="SSF52283">
    <property type="entry name" value="Formate/glycerate dehydrogenase catalytic domain-like"/>
    <property type="match status" value="1"/>
</dbReference>
<dbReference type="InterPro" id="IPR036291">
    <property type="entry name" value="NAD(P)-bd_dom_sf"/>
</dbReference>
<evidence type="ECO:0000256" key="5">
    <source>
        <dbReference type="ARBA" id="ARBA00023027"/>
    </source>
</evidence>
<protein>
    <recommendedName>
        <fullName evidence="3 6">Alanine dehydrogenase</fullName>
        <ecNumber evidence="3 6">1.4.1.1</ecNumber>
    </recommendedName>
</protein>
<dbReference type="InterPro" id="IPR007886">
    <property type="entry name" value="AlaDH/PNT_N"/>
</dbReference>
<dbReference type="SMART" id="SM01002">
    <property type="entry name" value="AlaDh_PNT_C"/>
    <property type="match status" value="1"/>
</dbReference>
<dbReference type="EC" id="1.4.1.1" evidence="3 6"/>
<dbReference type="InterPro" id="IPR008141">
    <property type="entry name" value="Ala_DH"/>
</dbReference>
<sequence>MLIGVPTEIKNNEFRVGLTPAGVTELVHHQHEIMVQSGAGLGSGTPDDDYRQAGARIVSSAEEIWDQAHLVLKVKEPVGPEWQLMRRGQTLFTYLHLAADPKLTHAVLESGTTAIAYETVTRGRALPLLAPMSQVAGRLAPLAGAYHLTQAQGGSGILMSGVPGTRRARVAVIGAGVAGEAAAVVAAGMGADVTVLDINLDRLTELDTAHQGRLHTLASSKMHIAETVADADLVIGSVLIPGAAAPKLVTADMVAAMRPGSVLVDIAIDQGGCFENSRPTTHQEPTFRVGEQIYYCVANIPGAVPQTSTAALTNATLPYILRIADHGWREALAADEGLLSGLNAHEGVLTHQGVTDAVAGPLGLDPQLDYRPASDVVSA</sequence>
<comment type="similarity">
    <text evidence="2 6">Belongs to the AlaDH/PNT family.</text>
</comment>
<gene>
    <name evidence="9" type="primary">ald</name>
    <name evidence="9" type="ORF">ACFO0K_07650</name>
</gene>
<evidence type="ECO:0000313" key="10">
    <source>
        <dbReference type="Proteomes" id="UP001595965"/>
    </source>
</evidence>
<reference evidence="10" key="1">
    <citation type="journal article" date="2019" name="Int. J. Syst. Evol. Microbiol.">
        <title>The Global Catalogue of Microorganisms (GCM) 10K type strain sequencing project: providing services to taxonomists for standard genome sequencing and annotation.</title>
        <authorList>
            <consortium name="The Broad Institute Genomics Platform"/>
            <consortium name="The Broad Institute Genome Sequencing Center for Infectious Disease"/>
            <person name="Wu L."/>
            <person name="Ma J."/>
        </authorList>
    </citation>
    <scope>NUCLEOTIDE SEQUENCE [LARGE SCALE GENOMIC DNA]</scope>
    <source>
        <strain evidence="10">CGMCC 1.12125</strain>
    </source>
</reference>
<dbReference type="InterPro" id="IPR008143">
    <property type="entry name" value="Ala_DH/PNT_CS2"/>
</dbReference>
<dbReference type="SUPFAM" id="SSF51735">
    <property type="entry name" value="NAD(P)-binding Rossmann-fold domains"/>
    <property type="match status" value="1"/>
</dbReference>
<proteinExistence type="inferred from homology"/>
<dbReference type="PANTHER" id="PTHR42795:SF1">
    <property type="entry name" value="ALANINE DEHYDROGENASE"/>
    <property type="match status" value="1"/>
</dbReference>
<dbReference type="Gene3D" id="3.40.50.720">
    <property type="entry name" value="NAD(P)-binding Rossmann-like Domain"/>
    <property type="match status" value="2"/>
</dbReference>
<dbReference type="PROSITE" id="PS00837">
    <property type="entry name" value="ALADH_PNT_2"/>
    <property type="match status" value="1"/>
</dbReference>
<dbReference type="RefSeq" id="WP_344228184.1">
    <property type="nucleotide sequence ID" value="NZ_BAAALH010000002.1"/>
</dbReference>
<dbReference type="Pfam" id="PF01262">
    <property type="entry name" value="AlaDh_PNT_C"/>
    <property type="match status" value="1"/>
</dbReference>
<dbReference type="NCBIfam" id="TIGR00518">
    <property type="entry name" value="alaDH"/>
    <property type="match status" value="1"/>
</dbReference>
<dbReference type="CDD" id="cd05305">
    <property type="entry name" value="L-AlaDH"/>
    <property type="match status" value="1"/>
</dbReference>
<comment type="catalytic activity">
    <reaction evidence="6">
        <text>L-alanine + NAD(+) + H2O = pyruvate + NH4(+) + NADH + H(+)</text>
        <dbReference type="Rhea" id="RHEA:18405"/>
        <dbReference type="ChEBI" id="CHEBI:15361"/>
        <dbReference type="ChEBI" id="CHEBI:15377"/>
        <dbReference type="ChEBI" id="CHEBI:15378"/>
        <dbReference type="ChEBI" id="CHEBI:28938"/>
        <dbReference type="ChEBI" id="CHEBI:57540"/>
        <dbReference type="ChEBI" id="CHEBI:57945"/>
        <dbReference type="ChEBI" id="CHEBI:57972"/>
        <dbReference type="EC" id="1.4.1.1"/>
    </reaction>
</comment>
<evidence type="ECO:0000259" key="8">
    <source>
        <dbReference type="SMART" id="SM01003"/>
    </source>
</evidence>
<evidence type="ECO:0000259" key="7">
    <source>
        <dbReference type="SMART" id="SM01002"/>
    </source>
</evidence>
<organism evidence="9 10">
    <name type="scientific">Citricoccus alkalitolerans</name>
    <dbReference type="NCBI Taxonomy" id="246603"/>
    <lineage>
        <taxon>Bacteria</taxon>
        <taxon>Bacillati</taxon>
        <taxon>Actinomycetota</taxon>
        <taxon>Actinomycetes</taxon>
        <taxon>Micrococcales</taxon>
        <taxon>Micrococcaceae</taxon>
        <taxon>Citricoccus</taxon>
    </lineage>
</organism>
<evidence type="ECO:0000256" key="3">
    <source>
        <dbReference type="ARBA" id="ARBA00012897"/>
    </source>
</evidence>
<dbReference type="Pfam" id="PF05222">
    <property type="entry name" value="AlaDh_PNT_N"/>
    <property type="match status" value="1"/>
</dbReference>
<dbReference type="PANTHER" id="PTHR42795">
    <property type="entry name" value="ALANINE DEHYDROGENASE"/>
    <property type="match status" value="1"/>
</dbReference>
<comment type="caution">
    <text evidence="9">The sequence shown here is derived from an EMBL/GenBank/DDBJ whole genome shotgun (WGS) entry which is preliminary data.</text>
</comment>
<dbReference type="EMBL" id="JBHSEN010000001">
    <property type="protein sequence ID" value="MFC4429553.1"/>
    <property type="molecule type" value="Genomic_DNA"/>
</dbReference>
<evidence type="ECO:0000256" key="2">
    <source>
        <dbReference type="ARBA" id="ARBA00005689"/>
    </source>
</evidence>
<keyword evidence="10" id="KW-1185">Reference proteome</keyword>
<feature type="domain" description="Alanine dehydrogenase/pyridine nucleotide transhydrogenase NAD(H)-binding" evidence="7">
    <location>
        <begin position="148"/>
        <end position="296"/>
    </location>
</feature>
<name>A0ABV8Y120_9MICC</name>
<dbReference type="PIRSF" id="PIRSF000183">
    <property type="entry name" value="Alanine_dh"/>
    <property type="match status" value="1"/>
</dbReference>
<comment type="pathway">
    <text evidence="1 6">Amino-acid degradation; L-alanine degradation via dehydrogenase pathway; NH(3) and pyruvate from L-alanine: step 1/1.</text>
</comment>
<dbReference type="GO" id="GO:0000286">
    <property type="term" value="F:alanine dehydrogenase activity"/>
    <property type="evidence" value="ECO:0007669"/>
    <property type="project" value="UniProtKB-EC"/>
</dbReference>
<dbReference type="Proteomes" id="UP001595965">
    <property type="component" value="Unassembled WGS sequence"/>
</dbReference>
<dbReference type="InterPro" id="IPR007698">
    <property type="entry name" value="AlaDH/PNT_NAD(H)-bd"/>
</dbReference>
<accession>A0ABV8Y120</accession>
<evidence type="ECO:0000256" key="1">
    <source>
        <dbReference type="ARBA" id="ARBA00005206"/>
    </source>
</evidence>
<keyword evidence="5 6" id="KW-0520">NAD</keyword>
<dbReference type="SMART" id="SM01003">
    <property type="entry name" value="AlaDh_PNT_N"/>
    <property type="match status" value="1"/>
</dbReference>
<feature type="domain" description="Alanine dehydrogenase/pyridine nucleotide transhydrogenase N-terminal" evidence="8">
    <location>
        <begin position="4"/>
        <end position="136"/>
    </location>
</feature>
<evidence type="ECO:0000313" key="9">
    <source>
        <dbReference type="EMBL" id="MFC4429553.1"/>
    </source>
</evidence>